<keyword evidence="2" id="KW-1185">Reference proteome</keyword>
<evidence type="ECO:0008006" key="3">
    <source>
        <dbReference type="Google" id="ProtNLM"/>
    </source>
</evidence>
<dbReference type="Proteomes" id="UP000639643">
    <property type="component" value="Unassembled WGS sequence"/>
</dbReference>
<dbReference type="OrthoDB" id="5979581at2759"/>
<accession>A0A8H6JJA8</accession>
<evidence type="ECO:0000313" key="1">
    <source>
        <dbReference type="EMBL" id="KAF6813997.1"/>
    </source>
</evidence>
<gene>
    <name evidence="1" type="ORF">CMUS01_12724</name>
</gene>
<comment type="caution">
    <text evidence="1">The sequence shown here is derived from an EMBL/GenBank/DDBJ whole genome shotgun (WGS) entry which is preliminary data.</text>
</comment>
<dbReference type="AlphaFoldDB" id="A0A8H6JJA8"/>
<dbReference type="Gene3D" id="1.10.510.10">
    <property type="entry name" value="Transferase(Phosphotransferase) domain 1"/>
    <property type="match status" value="1"/>
</dbReference>
<dbReference type="SUPFAM" id="SSF56112">
    <property type="entry name" value="Protein kinase-like (PK-like)"/>
    <property type="match status" value="1"/>
</dbReference>
<dbReference type="InterPro" id="IPR011009">
    <property type="entry name" value="Kinase-like_dom_sf"/>
</dbReference>
<organism evidence="1 2">
    <name type="scientific">Colletotrichum musicola</name>
    <dbReference type="NCBI Taxonomy" id="2175873"/>
    <lineage>
        <taxon>Eukaryota</taxon>
        <taxon>Fungi</taxon>
        <taxon>Dikarya</taxon>
        <taxon>Ascomycota</taxon>
        <taxon>Pezizomycotina</taxon>
        <taxon>Sordariomycetes</taxon>
        <taxon>Hypocreomycetidae</taxon>
        <taxon>Glomerellales</taxon>
        <taxon>Glomerellaceae</taxon>
        <taxon>Colletotrichum</taxon>
        <taxon>Colletotrichum orchidearum species complex</taxon>
    </lineage>
</organism>
<sequence>MPPEWWEKWGERSKWFDGAGRPLNSELSQSYTWEALLEDHVQSERRSDRMEPIGEDEKDAMLRLLRWMLAWRPAERLSAPEVLETEWMTRWALPAYRKALRLQERRGQRRFSKRK</sequence>
<name>A0A8H6JJA8_9PEZI</name>
<proteinExistence type="predicted"/>
<reference evidence="1" key="1">
    <citation type="journal article" date="2020" name="Phytopathology">
        <title>Genome Sequence Resources of Colletotrichum truncatum, C. plurivorum, C. musicola, and C. sojae: Four Species Pathogenic to Soybean (Glycine max).</title>
        <authorList>
            <person name="Rogerio F."/>
            <person name="Boufleur T.R."/>
            <person name="Ciampi-Guillardi M."/>
            <person name="Sukno S.A."/>
            <person name="Thon M.R."/>
            <person name="Massola Junior N.S."/>
            <person name="Baroncelli R."/>
        </authorList>
    </citation>
    <scope>NUCLEOTIDE SEQUENCE</scope>
    <source>
        <strain evidence="1">LFN0074</strain>
    </source>
</reference>
<evidence type="ECO:0000313" key="2">
    <source>
        <dbReference type="Proteomes" id="UP000639643"/>
    </source>
</evidence>
<dbReference type="EMBL" id="WIGM01000741">
    <property type="protein sequence ID" value="KAF6813997.1"/>
    <property type="molecule type" value="Genomic_DNA"/>
</dbReference>
<protein>
    <recommendedName>
        <fullName evidence="3">Protein kinase domain-containing protein</fullName>
    </recommendedName>
</protein>